<keyword evidence="10" id="KW-0121">Carboxypeptidase</keyword>
<keyword evidence="7 10" id="KW-0378">Hydrolase</keyword>
<dbReference type="RefSeq" id="WP_378017729.1">
    <property type="nucleotide sequence ID" value="NZ_JBHSKT010000007.1"/>
</dbReference>
<keyword evidence="11" id="KW-1185">Reference proteome</keyword>
<dbReference type="PANTHER" id="PTHR36175">
    <property type="entry name" value="CYANOPHYCINASE"/>
    <property type="match status" value="1"/>
</dbReference>
<evidence type="ECO:0000313" key="11">
    <source>
        <dbReference type="Proteomes" id="UP001596161"/>
    </source>
</evidence>
<comment type="similarity">
    <text evidence="3">Belongs to the peptidase S51 family.</text>
</comment>
<evidence type="ECO:0000256" key="4">
    <source>
        <dbReference type="ARBA" id="ARBA00013115"/>
    </source>
</evidence>
<comment type="catalytic activity">
    <reaction evidence="1">
        <text>[L-4-(L-arginin-2-N-yl)aspartate](n) + H2O = [L-4-(L-arginin-2-N-yl)aspartate](n-1) + L-4-(L-arginin-2-N-yl)aspartate</text>
        <dbReference type="Rhea" id="RHEA:12845"/>
        <dbReference type="Rhea" id="RHEA-COMP:13728"/>
        <dbReference type="Rhea" id="RHEA-COMP:13734"/>
        <dbReference type="ChEBI" id="CHEBI:15377"/>
        <dbReference type="ChEBI" id="CHEBI:137986"/>
        <dbReference type="ChEBI" id="CHEBI:137991"/>
        <dbReference type="EC" id="3.4.15.6"/>
    </reaction>
</comment>
<evidence type="ECO:0000256" key="3">
    <source>
        <dbReference type="ARBA" id="ARBA00006534"/>
    </source>
</evidence>
<dbReference type="SUPFAM" id="SSF52317">
    <property type="entry name" value="Class I glutamine amidotransferase-like"/>
    <property type="match status" value="1"/>
</dbReference>
<protein>
    <recommendedName>
        <fullName evidence="5">Cyanophycinase</fullName>
        <ecNumber evidence="4">3.4.15.6</ecNumber>
    </recommendedName>
</protein>
<dbReference type="PANTHER" id="PTHR36175:SF1">
    <property type="entry name" value="CYANOPHYCINASE"/>
    <property type="match status" value="1"/>
</dbReference>
<dbReference type="InterPro" id="IPR029062">
    <property type="entry name" value="Class_I_gatase-like"/>
</dbReference>
<dbReference type="GO" id="GO:0004180">
    <property type="term" value="F:carboxypeptidase activity"/>
    <property type="evidence" value="ECO:0007669"/>
    <property type="project" value="UniProtKB-KW"/>
</dbReference>
<dbReference type="CDD" id="cd03145">
    <property type="entry name" value="GAT1_cyanophycinase"/>
    <property type="match status" value="1"/>
</dbReference>
<sequence>MQTPKGKIVAVGGNEDKGSVPAPAEAHLRQNVRFFEHGILKRIHDELYGLGTRIEVITTASLIPEEMGQAYFDAFVLLGCDNVGMLHIQTEEDVNNPEYLERLKKTNCVMFTGGNQNRITEIFRNTQALQILKERYYNEEKFLISGTSAGAMALTSVMIEGSQGILHLVKGNVFLGNGLGLLNEIVIDTHFVNRRRFPRLIETIAINPSLIGIGLGEDTGILISRGEHIETIGSGLVIVLDGRHLKENNYKNLQAGEPFCLENIVMHVLPHGRAFLMDSGKLL</sequence>
<dbReference type="EC" id="3.4.15.6" evidence="4"/>
<comment type="caution">
    <text evidence="10">The sequence shown here is derived from an EMBL/GenBank/DDBJ whole genome shotgun (WGS) entry which is preliminary data.</text>
</comment>
<dbReference type="Pfam" id="PF03575">
    <property type="entry name" value="Peptidase_S51"/>
    <property type="match status" value="1"/>
</dbReference>
<accession>A0ABW0EDM0</accession>
<evidence type="ECO:0000256" key="2">
    <source>
        <dbReference type="ARBA" id="ARBA00002039"/>
    </source>
</evidence>
<keyword evidence="6" id="KW-0645">Protease</keyword>
<keyword evidence="8" id="KW-0720">Serine protease</keyword>
<evidence type="ECO:0000256" key="9">
    <source>
        <dbReference type="SAM" id="MobiDB-lite"/>
    </source>
</evidence>
<dbReference type="EMBL" id="JBHSKT010000007">
    <property type="protein sequence ID" value="MFC5271363.1"/>
    <property type="molecule type" value="Genomic_DNA"/>
</dbReference>
<evidence type="ECO:0000256" key="7">
    <source>
        <dbReference type="ARBA" id="ARBA00022801"/>
    </source>
</evidence>
<feature type="region of interest" description="Disordered" evidence="9">
    <location>
        <begin position="1"/>
        <end position="21"/>
    </location>
</feature>
<dbReference type="NCBIfam" id="TIGR02069">
    <property type="entry name" value="cyanophycinase"/>
    <property type="match status" value="1"/>
</dbReference>
<gene>
    <name evidence="10" type="ORF">ACFPIB_12125</name>
</gene>
<proteinExistence type="inferred from homology"/>
<evidence type="ECO:0000256" key="8">
    <source>
        <dbReference type="ARBA" id="ARBA00022825"/>
    </source>
</evidence>
<comment type="function">
    <text evidence="2">Exopeptidase that catalyzes the hydrolytic cleavage of multi-L-arginyl-poly-L-aspartic acid (cyanophycin; a water-insoluble reserve polymer) into aspartate-arginine dipeptides.</text>
</comment>
<dbReference type="Proteomes" id="UP001596161">
    <property type="component" value="Unassembled WGS sequence"/>
</dbReference>
<organism evidence="10 11">
    <name type="scientific">Adhaeribacter terreus</name>
    <dbReference type="NCBI Taxonomy" id="529703"/>
    <lineage>
        <taxon>Bacteria</taxon>
        <taxon>Pseudomonadati</taxon>
        <taxon>Bacteroidota</taxon>
        <taxon>Cytophagia</taxon>
        <taxon>Cytophagales</taxon>
        <taxon>Hymenobacteraceae</taxon>
        <taxon>Adhaeribacter</taxon>
    </lineage>
</organism>
<reference evidence="11" key="1">
    <citation type="journal article" date="2019" name="Int. J. Syst. Evol. Microbiol.">
        <title>The Global Catalogue of Microorganisms (GCM) 10K type strain sequencing project: providing services to taxonomists for standard genome sequencing and annotation.</title>
        <authorList>
            <consortium name="The Broad Institute Genomics Platform"/>
            <consortium name="The Broad Institute Genome Sequencing Center for Infectious Disease"/>
            <person name="Wu L."/>
            <person name="Ma J."/>
        </authorList>
    </citation>
    <scope>NUCLEOTIDE SEQUENCE [LARGE SCALE GENOMIC DNA]</scope>
    <source>
        <strain evidence="11">KACC 12602</strain>
    </source>
</reference>
<evidence type="ECO:0000313" key="10">
    <source>
        <dbReference type="EMBL" id="MFC5271363.1"/>
    </source>
</evidence>
<dbReference type="Gene3D" id="3.40.50.880">
    <property type="match status" value="1"/>
</dbReference>
<evidence type="ECO:0000256" key="5">
    <source>
        <dbReference type="ARBA" id="ARBA00015719"/>
    </source>
</evidence>
<dbReference type="GO" id="GO:0008241">
    <property type="term" value="F:peptidyl-dipeptidase activity"/>
    <property type="evidence" value="ECO:0007669"/>
    <property type="project" value="UniProtKB-EC"/>
</dbReference>
<evidence type="ECO:0000256" key="6">
    <source>
        <dbReference type="ARBA" id="ARBA00022670"/>
    </source>
</evidence>
<dbReference type="InterPro" id="IPR011811">
    <property type="entry name" value="Peptidase_S51_cyanophycinase"/>
</dbReference>
<name>A0ABW0EDM0_9BACT</name>
<evidence type="ECO:0000256" key="1">
    <source>
        <dbReference type="ARBA" id="ARBA00001092"/>
    </source>
</evidence>
<dbReference type="InterPro" id="IPR005320">
    <property type="entry name" value="Peptidase_S51"/>
</dbReference>